<evidence type="ECO:0000256" key="4">
    <source>
        <dbReference type="ARBA" id="ARBA00022679"/>
    </source>
</evidence>
<keyword evidence="2" id="KW-0963">Cytoplasm</keyword>
<dbReference type="InterPro" id="IPR012089">
    <property type="entry name" value="tRNA_Cyd_32_2_STrfase"/>
</dbReference>
<organism evidence="14">
    <name type="scientific">mine drainage metagenome</name>
    <dbReference type="NCBI Taxonomy" id="410659"/>
    <lineage>
        <taxon>unclassified sequences</taxon>
        <taxon>metagenomes</taxon>
        <taxon>ecological metagenomes</taxon>
    </lineage>
</organism>
<feature type="domain" description="tRNA(Ile)-lysidine/2-thiocytidine synthase N-terminal" evidence="13">
    <location>
        <begin position="59"/>
        <end position="218"/>
    </location>
</feature>
<accession>A0A1J5R2Y8</accession>
<protein>
    <submittedName>
        <fullName evidence="14">tRNA 2-thiocytidine biosynthesis protein TtcA</fullName>
    </submittedName>
</protein>
<dbReference type="NCBIfam" id="NF007972">
    <property type="entry name" value="PRK10696.1"/>
    <property type="match status" value="1"/>
</dbReference>
<reference evidence="14" key="1">
    <citation type="submission" date="2016-10" db="EMBL/GenBank/DDBJ databases">
        <title>Sequence of Gallionella enrichment culture.</title>
        <authorList>
            <person name="Poehlein A."/>
            <person name="Muehling M."/>
            <person name="Daniel R."/>
        </authorList>
    </citation>
    <scope>NUCLEOTIDE SEQUENCE</scope>
</reference>
<evidence type="ECO:0000256" key="8">
    <source>
        <dbReference type="ARBA" id="ARBA00022840"/>
    </source>
</evidence>
<dbReference type="GO" id="GO:0016740">
    <property type="term" value="F:transferase activity"/>
    <property type="evidence" value="ECO:0007669"/>
    <property type="project" value="UniProtKB-KW"/>
</dbReference>
<evidence type="ECO:0000256" key="3">
    <source>
        <dbReference type="ARBA" id="ARBA00022555"/>
    </source>
</evidence>
<dbReference type="Pfam" id="PF01171">
    <property type="entry name" value="ATP_bind_3"/>
    <property type="match status" value="1"/>
</dbReference>
<dbReference type="PANTHER" id="PTHR43686">
    <property type="entry name" value="SULFURTRANSFERASE-RELATED"/>
    <property type="match status" value="1"/>
</dbReference>
<sequence length="328" mass="36499">MNAPAEIARPAVPEAAPPAARHADAMRAAREANKLSKRLHRLMGQAIADFNMIEPGDTVMVCMSGGKDSHVMLDILLSLRERAPVDFDLVAVNLDQKQPGFPAHVLPDYLQSRGVRFHIEEQDTYSIVKRVIPEGKTMCSLCSRLRRGILYRLAGELGATKIALGHHRDDILQTFFLNMFHGGQLKGMPPKLVSDDGRHIVIRPLAYVEEADLQRWADIRAFPIIPCTLCGSQENLQRKQVAAMLREWDKRHPGRLETMFTALTKVVPSHLMDRTAYPFTTLRARGEPEPGGDIAFDDEPCVPPAHHPAAEREGAAVVQWFKDAAADN</sequence>
<keyword evidence="11" id="KW-0408">Iron</keyword>
<keyword evidence="9" id="KW-0460">Magnesium</keyword>
<dbReference type="InterPro" id="IPR011063">
    <property type="entry name" value="TilS/TtcA_N"/>
</dbReference>
<dbReference type="GO" id="GO:0000049">
    <property type="term" value="F:tRNA binding"/>
    <property type="evidence" value="ECO:0007669"/>
    <property type="project" value="UniProtKB-KW"/>
</dbReference>
<dbReference type="InterPro" id="IPR014729">
    <property type="entry name" value="Rossmann-like_a/b/a_fold"/>
</dbReference>
<evidence type="ECO:0000256" key="5">
    <source>
        <dbReference type="ARBA" id="ARBA00022694"/>
    </source>
</evidence>
<dbReference type="GO" id="GO:0008033">
    <property type="term" value="P:tRNA processing"/>
    <property type="evidence" value="ECO:0007669"/>
    <property type="project" value="UniProtKB-KW"/>
</dbReference>
<evidence type="ECO:0000259" key="13">
    <source>
        <dbReference type="Pfam" id="PF01171"/>
    </source>
</evidence>
<keyword evidence="3" id="KW-0820">tRNA-binding</keyword>
<keyword evidence="5" id="KW-0819">tRNA processing</keyword>
<proteinExistence type="inferred from homology"/>
<dbReference type="Gene3D" id="3.40.50.620">
    <property type="entry name" value="HUPs"/>
    <property type="match status" value="1"/>
</dbReference>
<keyword evidence="4" id="KW-0808">Transferase</keyword>
<comment type="caution">
    <text evidence="14">The sequence shown here is derived from an EMBL/GenBank/DDBJ whole genome shotgun (WGS) entry which is preliminary data.</text>
</comment>
<evidence type="ECO:0000256" key="10">
    <source>
        <dbReference type="ARBA" id="ARBA00022884"/>
    </source>
</evidence>
<evidence type="ECO:0000256" key="1">
    <source>
        <dbReference type="ARBA" id="ARBA00022485"/>
    </source>
</evidence>
<evidence type="ECO:0000313" key="14">
    <source>
        <dbReference type="EMBL" id="OIQ86423.1"/>
    </source>
</evidence>
<dbReference type="GO" id="GO:0005524">
    <property type="term" value="F:ATP binding"/>
    <property type="evidence" value="ECO:0007669"/>
    <property type="project" value="UniProtKB-KW"/>
</dbReference>
<keyword evidence="10" id="KW-0694">RNA-binding</keyword>
<keyword evidence="7" id="KW-0547">Nucleotide-binding</keyword>
<dbReference type="EMBL" id="MLJW01000480">
    <property type="protein sequence ID" value="OIQ86423.1"/>
    <property type="molecule type" value="Genomic_DNA"/>
</dbReference>
<gene>
    <name evidence="14" type="primary">ttcA_6</name>
    <name evidence="14" type="ORF">GALL_317110</name>
</gene>
<dbReference type="GO" id="GO:0051539">
    <property type="term" value="F:4 iron, 4 sulfur cluster binding"/>
    <property type="evidence" value="ECO:0007669"/>
    <property type="project" value="UniProtKB-KW"/>
</dbReference>
<evidence type="ECO:0000256" key="6">
    <source>
        <dbReference type="ARBA" id="ARBA00022723"/>
    </source>
</evidence>
<dbReference type="AlphaFoldDB" id="A0A1J5R2Y8"/>
<dbReference type="HAMAP" id="MF_01850">
    <property type="entry name" value="TtcA"/>
    <property type="match status" value="1"/>
</dbReference>
<dbReference type="SUPFAM" id="SSF52402">
    <property type="entry name" value="Adenine nucleotide alpha hydrolases-like"/>
    <property type="match status" value="1"/>
</dbReference>
<evidence type="ECO:0000256" key="2">
    <source>
        <dbReference type="ARBA" id="ARBA00022490"/>
    </source>
</evidence>
<keyword evidence="8" id="KW-0067">ATP-binding</keyword>
<evidence type="ECO:0000256" key="7">
    <source>
        <dbReference type="ARBA" id="ARBA00022741"/>
    </source>
</evidence>
<name>A0A1J5R2Y8_9ZZZZ</name>
<dbReference type="CDD" id="cd24138">
    <property type="entry name" value="TtcA-like"/>
    <property type="match status" value="1"/>
</dbReference>
<dbReference type="PANTHER" id="PTHR43686:SF1">
    <property type="entry name" value="AMINOTRAN_5 DOMAIN-CONTAINING PROTEIN"/>
    <property type="match status" value="1"/>
</dbReference>
<evidence type="ECO:0000256" key="9">
    <source>
        <dbReference type="ARBA" id="ARBA00022842"/>
    </source>
</evidence>
<dbReference type="GO" id="GO:0046872">
    <property type="term" value="F:metal ion binding"/>
    <property type="evidence" value="ECO:0007669"/>
    <property type="project" value="UniProtKB-KW"/>
</dbReference>
<evidence type="ECO:0000256" key="11">
    <source>
        <dbReference type="ARBA" id="ARBA00023004"/>
    </source>
</evidence>
<keyword evidence="1" id="KW-0004">4Fe-4S</keyword>
<keyword evidence="6" id="KW-0479">Metal-binding</keyword>
<evidence type="ECO:0000256" key="12">
    <source>
        <dbReference type="ARBA" id="ARBA00023014"/>
    </source>
</evidence>
<keyword evidence="12" id="KW-0411">Iron-sulfur</keyword>